<proteinExistence type="predicted"/>
<gene>
    <name evidence="2" type="ORF">HNQ71_000349</name>
</gene>
<dbReference type="RefSeq" id="WP_184870890.1">
    <property type="nucleotide sequence ID" value="NZ_JACHEF010000001.1"/>
</dbReference>
<dbReference type="InterPro" id="IPR018642">
    <property type="entry name" value="DUF2066"/>
</dbReference>
<name>A0A841PGG0_9HYPH</name>
<evidence type="ECO:0000256" key="1">
    <source>
        <dbReference type="SAM" id="SignalP"/>
    </source>
</evidence>
<sequence length="276" mass="30550">MPRYLRLALFLGGLLAICAINGPARATDVEDLYQSQTIVNGKYEKHREVGFKFCLDAVLVRVSGDQRLPAKPEMTALRDKAGSFVASFSYRDRMEGIPNHDDQGTYDRPHNLYCQYKPEVIDPVLASLGSKPWLTERPRLAAFLATERAIRHFALDAADERGVLMRESFGNAAAPLAMRVTFPTAVLLSQAGLDDRTLRDADMAVLDTTAKKAGADQALSGTLVWSDKEFGWIADWRLAMAGKTYTWQVRGVSFDEAFRFAMRGAAQILSGNGQPE</sequence>
<feature type="chain" id="PRO_5032860576" description="DUF2066 domain-containing protein" evidence="1">
    <location>
        <begin position="27"/>
        <end position="276"/>
    </location>
</feature>
<organism evidence="2 3">
    <name type="scientific">Mesorhizobium sangaii</name>
    <dbReference type="NCBI Taxonomy" id="505389"/>
    <lineage>
        <taxon>Bacteria</taxon>
        <taxon>Pseudomonadati</taxon>
        <taxon>Pseudomonadota</taxon>
        <taxon>Alphaproteobacteria</taxon>
        <taxon>Hyphomicrobiales</taxon>
        <taxon>Phyllobacteriaceae</taxon>
        <taxon>Mesorhizobium</taxon>
    </lineage>
</organism>
<dbReference type="EMBL" id="JACHEF010000001">
    <property type="protein sequence ID" value="MBB6407705.1"/>
    <property type="molecule type" value="Genomic_DNA"/>
</dbReference>
<comment type="caution">
    <text evidence="2">The sequence shown here is derived from an EMBL/GenBank/DDBJ whole genome shotgun (WGS) entry which is preliminary data.</text>
</comment>
<dbReference type="Pfam" id="PF09839">
    <property type="entry name" value="DUF2066"/>
    <property type="match status" value="1"/>
</dbReference>
<reference evidence="2 3" key="1">
    <citation type="submission" date="2020-08" db="EMBL/GenBank/DDBJ databases">
        <title>Genomic Encyclopedia of Type Strains, Phase IV (KMG-IV): sequencing the most valuable type-strain genomes for metagenomic binning, comparative biology and taxonomic classification.</title>
        <authorList>
            <person name="Goeker M."/>
        </authorList>
    </citation>
    <scope>NUCLEOTIDE SEQUENCE [LARGE SCALE GENOMIC DNA]</scope>
    <source>
        <strain evidence="2 3">DSM 100039</strain>
    </source>
</reference>
<evidence type="ECO:0000313" key="3">
    <source>
        <dbReference type="Proteomes" id="UP000556329"/>
    </source>
</evidence>
<feature type="signal peptide" evidence="1">
    <location>
        <begin position="1"/>
        <end position="26"/>
    </location>
</feature>
<evidence type="ECO:0008006" key="4">
    <source>
        <dbReference type="Google" id="ProtNLM"/>
    </source>
</evidence>
<dbReference type="Proteomes" id="UP000556329">
    <property type="component" value="Unassembled WGS sequence"/>
</dbReference>
<dbReference type="AlphaFoldDB" id="A0A841PGG0"/>
<protein>
    <recommendedName>
        <fullName evidence="4">DUF2066 domain-containing protein</fullName>
    </recommendedName>
</protein>
<accession>A0A841PGG0</accession>
<keyword evidence="1" id="KW-0732">Signal</keyword>
<keyword evidence="3" id="KW-1185">Reference proteome</keyword>
<evidence type="ECO:0000313" key="2">
    <source>
        <dbReference type="EMBL" id="MBB6407705.1"/>
    </source>
</evidence>